<evidence type="ECO:0000313" key="1">
    <source>
        <dbReference type="EMBL" id="KAH6924666.1"/>
    </source>
</evidence>
<protein>
    <submittedName>
        <fullName evidence="1">Uncharacterized protein</fullName>
    </submittedName>
</protein>
<keyword evidence="2" id="KW-1185">Reference proteome</keyword>
<gene>
    <name evidence="1" type="ORF">HPB50_021807</name>
</gene>
<sequence>MRNRRAIREKPRYGNRRHERRRCSGCAAAGPARKRSTGSPSPFPLSLLRCTTADCGHNDFRPPLAACALRGARFLLPQHSPFPLTFPCSVTLQPENVDVPSFTPPFDFRLPNTVALFPTSPLSSPPLSLAFPQQRTLLSPFPYSAPPSFPKLAPPRESPGEFPSSCLRE</sequence>
<accession>A0ACB7RSH8</accession>
<comment type="caution">
    <text evidence="1">The sequence shown here is derived from an EMBL/GenBank/DDBJ whole genome shotgun (WGS) entry which is preliminary data.</text>
</comment>
<reference evidence="1" key="1">
    <citation type="submission" date="2020-05" db="EMBL/GenBank/DDBJ databases">
        <title>Large-scale comparative analyses of tick genomes elucidate their genetic diversity and vector capacities.</title>
        <authorList>
            <person name="Jia N."/>
            <person name="Wang J."/>
            <person name="Shi W."/>
            <person name="Du L."/>
            <person name="Sun Y."/>
            <person name="Zhan W."/>
            <person name="Jiang J."/>
            <person name="Wang Q."/>
            <person name="Zhang B."/>
            <person name="Ji P."/>
            <person name="Sakyi L.B."/>
            <person name="Cui X."/>
            <person name="Yuan T."/>
            <person name="Jiang B."/>
            <person name="Yang W."/>
            <person name="Lam T.T.-Y."/>
            <person name="Chang Q."/>
            <person name="Ding S."/>
            <person name="Wang X."/>
            <person name="Zhu J."/>
            <person name="Ruan X."/>
            <person name="Zhao L."/>
            <person name="Wei J."/>
            <person name="Que T."/>
            <person name="Du C."/>
            <person name="Cheng J."/>
            <person name="Dai P."/>
            <person name="Han X."/>
            <person name="Huang E."/>
            <person name="Gao Y."/>
            <person name="Liu J."/>
            <person name="Shao H."/>
            <person name="Ye R."/>
            <person name="Li L."/>
            <person name="Wei W."/>
            <person name="Wang X."/>
            <person name="Wang C."/>
            <person name="Yang T."/>
            <person name="Huo Q."/>
            <person name="Li W."/>
            <person name="Guo W."/>
            <person name="Chen H."/>
            <person name="Zhou L."/>
            <person name="Ni X."/>
            <person name="Tian J."/>
            <person name="Zhou Y."/>
            <person name="Sheng Y."/>
            <person name="Liu T."/>
            <person name="Pan Y."/>
            <person name="Xia L."/>
            <person name="Li J."/>
            <person name="Zhao F."/>
            <person name="Cao W."/>
        </authorList>
    </citation>
    <scope>NUCLEOTIDE SEQUENCE</scope>
    <source>
        <strain evidence="1">Hyas-2018</strain>
    </source>
</reference>
<name>A0ACB7RSH8_HYAAI</name>
<organism evidence="1 2">
    <name type="scientific">Hyalomma asiaticum</name>
    <name type="common">Tick</name>
    <dbReference type="NCBI Taxonomy" id="266040"/>
    <lineage>
        <taxon>Eukaryota</taxon>
        <taxon>Metazoa</taxon>
        <taxon>Ecdysozoa</taxon>
        <taxon>Arthropoda</taxon>
        <taxon>Chelicerata</taxon>
        <taxon>Arachnida</taxon>
        <taxon>Acari</taxon>
        <taxon>Parasitiformes</taxon>
        <taxon>Ixodida</taxon>
        <taxon>Ixodoidea</taxon>
        <taxon>Ixodidae</taxon>
        <taxon>Hyalomminae</taxon>
        <taxon>Hyalomma</taxon>
    </lineage>
</organism>
<proteinExistence type="predicted"/>
<dbReference type="EMBL" id="CM023488">
    <property type="protein sequence ID" value="KAH6924666.1"/>
    <property type="molecule type" value="Genomic_DNA"/>
</dbReference>
<dbReference type="Proteomes" id="UP000821845">
    <property type="component" value="Chromosome 8"/>
</dbReference>
<evidence type="ECO:0000313" key="2">
    <source>
        <dbReference type="Proteomes" id="UP000821845"/>
    </source>
</evidence>